<dbReference type="InterPro" id="IPR036388">
    <property type="entry name" value="WH-like_DNA-bd_sf"/>
</dbReference>
<organism evidence="5 6">
    <name type="scientific">Falsigemmobacter intermedius</name>
    <dbReference type="NCBI Taxonomy" id="1553448"/>
    <lineage>
        <taxon>Bacteria</taxon>
        <taxon>Pseudomonadati</taxon>
        <taxon>Pseudomonadota</taxon>
        <taxon>Alphaproteobacteria</taxon>
        <taxon>Rhodobacterales</taxon>
        <taxon>Paracoccaceae</taxon>
        <taxon>Falsigemmobacter</taxon>
    </lineage>
</organism>
<dbReference type="AlphaFoldDB" id="A0A444MAK0"/>
<dbReference type="Pfam" id="PF07729">
    <property type="entry name" value="FCD"/>
    <property type="match status" value="1"/>
</dbReference>
<protein>
    <submittedName>
        <fullName evidence="5">GntR family transcriptional regulator</fullName>
    </submittedName>
</protein>
<evidence type="ECO:0000256" key="3">
    <source>
        <dbReference type="ARBA" id="ARBA00023163"/>
    </source>
</evidence>
<accession>A0A444MAK0</accession>
<comment type="caution">
    <text evidence="5">The sequence shown here is derived from an EMBL/GenBank/DDBJ whole genome shotgun (WGS) entry which is preliminary data.</text>
</comment>
<dbReference type="RefSeq" id="WP_128489651.1">
    <property type="nucleotide sequence ID" value="NZ_JBHRVN010000008.1"/>
</dbReference>
<dbReference type="InterPro" id="IPR000524">
    <property type="entry name" value="Tscrpt_reg_HTH_GntR"/>
</dbReference>
<dbReference type="InterPro" id="IPR036390">
    <property type="entry name" value="WH_DNA-bd_sf"/>
</dbReference>
<keyword evidence="2" id="KW-0238">DNA-binding</keyword>
<keyword evidence="1" id="KW-0805">Transcription regulation</keyword>
<dbReference type="SUPFAM" id="SSF46785">
    <property type="entry name" value="Winged helix' DNA-binding domain"/>
    <property type="match status" value="1"/>
</dbReference>
<dbReference type="Gene3D" id="1.10.10.10">
    <property type="entry name" value="Winged helix-like DNA-binding domain superfamily/Winged helix DNA-binding domain"/>
    <property type="match status" value="1"/>
</dbReference>
<feature type="domain" description="GntR C-terminal" evidence="4">
    <location>
        <begin position="62"/>
        <end position="183"/>
    </location>
</feature>
<dbReference type="InterPro" id="IPR008920">
    <property type="entry name" value="TF_FadR/GntR_C"/>
</dbReference>
<sequence length="203" mass="22577">MRSAGLRVKSLAHLQEAALGETFGMSRTPVREAIKRLEGDGLAVADGRFIRVRSLTPEDIEEIFFLRLQLEPLTARAALRLPPAQIAAMEARVRQLMASEPSGLNDLQRATDHDFHQFLAQAYGNAAISRSISELQRRTCVFDYSQVPDRLMRGCHEHLEILDLLRAGDADAVEAALRSHLINARDAVLQRLRTAPDQTAEEG</sequence>
<dbReference type="SUPFAM" id="SSF48008">
    <property type="entry name" value="GntR ligand-binding domain-like"/>
    <property type="match status" value="1"/>
</dbReference>
<proteinExistence type="predicted"/>
<gene>
    <name evidence="5" type="ORF">EP867_12160</name>
</gene>
<dbReference type="PANTHER" id="PTHR43537:SF24">
    <property type="entry name" value="GLUCONATE OPERON TRANSCRIPTIONAL REPRESSOR"/>
    <property type="match status" value="1"/>
</dbReference>
<keyword evidence="3" id="KW-0804">Transcription</keyword>
<dbReference type="EMBL" id="SBLC01000016">
    <property type="protein sequence ID" value="RWY40453.1"/>
    <property type="molecule type" value="Genomic_DNA"/>
</dbReference>
<dbReference type="Gene3D" id="1.20.120.530">
    <property type="entry name" value="GntR ligand-binding domain-like"/>
    <property type="match status" value="1"/>
</dbReference>
<reference evidence="5 6" key="1">
    <citation type="journal article" date="2015" name="Int. J. Syst. Evol. Microbiol.">
        <title>Gemmobacter intermedius sp. nov., isolated from a white stork (Ciconia ciconia).</title>
        <authorList>
            <person name="Kampfer P."/>
            <person name="Jerzak L."/>
            <person name="Wilharm G."/>
            <person name="Golke J."/>
            <person name="Busse H.J."/>
            <person name="Glaeser S.P."/>
        </authorList>
    </citation>
    <scope>NUCLEOTIDE SEQUENCE [LARGE SCALE GENOMIC DNA]</scope>
    <source>
        <strain evidence="5 6">119/4</strain>
    </source>
</reference>
<evidence type="ECO:0000256" key="1">
    <source>
        <dbReference type="ARBA" id="ARBA00023015"/>
    </source>
</evidence>
<dbReference type="PANTHER" id="PTHR43537">
    <property type="entry name" value="TRANSCRIPTIONAL REGULATOR, GNTR FAMILY"/>
    <property type="match status" value="1"/>
</dbReference>
<evidence type="ECO:0000256" key="2">
    <source>
        <dbReference type="ARBA" id="ARBA00023125"/>
    </source>
</evidence>
<dbReference type="Proteomes" id="UP000287168">
    <property type="component" value="Unassembled WGS sequence"/>
</dbReference>
<evidence type="ECO:0000313" key="5">
    <source>
        <dbReference type="EMBL" id="RWY40453.1"/>
    </source>
</evidence>
<evidence type="ECO:0000259" key="4">
    <source>
        <dbReference type="SMART" id="SM00895"/>
    </source>
</evidence>
<dbReference type="SMART" id="SM00895">
    <property type="entry name" value="FCD"/>
    <property type="match status" value="1"/>
</dbReference>
<keyword evidence="6" id="KW-1185">Reference proteome</keyword>
<evidence type="ECO:0000313" key="6">
    <source>
        <dbReference type="Proteomes" id="UP000287168"/>
    </source>
</evidence>
<dbReference type="InterPro" id="IPR011711">
    <property type="entry name" value="GntR_C"/>
</dbReference>
<dbReference type="GO" id="GO:0003700">
    <property type="term" value="F:DNA-binding transcription factor activity"/>
    <property type="evidence" value="ECO:0007669"/>
    <property type="project" value="InterPro"/>
</dbReference>
<name>A0A444MAK0_9RHOB</name>
<dbReference type="GO" id="GO:0003677">
    <property type="term" value="F:DNA binding"/>
    <property type="evidence" value="ECO:0007669"/>
    <property type="project" value="UniProtKB-KW"/>
</dbReference>
<dbReference type="Pfam" id="PF00392">
    <property type="entry name" value="GntR"/>
    <property type="match status" value="1"/>
</dbReference>
<dbReference type="OrthoDB" id="9028214at2"/>